<comment type="subcellular location">
    <subcellularLocation>
        <location evidence="1">Cell inner membrane</location>
        <topology evidence="1">Peripheral membrane protein</topology>
    </subcellularLocation>
</comment>
<protein>
    <submittedName>
        <fullName evidence="11">ABC transporter</fullName>
    </submittedName>
</protein>
<dbReference type="InterPro" id="IPR027417">
    <property type="entry name" value="P-loop_NTPase"/>
</dbReference>
<dbReference type="EMBL" id="QDKJ01000005">
    <property type="protein sequence ID" value="PWC13186.1"/>
    <property type="molecule type" value="Genomic_DNA"/>
</dbReference>
<accession>A0A2U1TUU6</accession>
<dbReference type="RefSeq" id="WP_109053852.1">
    <property type="nucleotide sequence ID" value="NZ_QDKJ01000005.1"/>
</dbReference>
<dbReference type="GO" id="GO:0005524">
    <property type="term" value="F:ATP binding"/>
    <property type="evidence" value="ECO:0007669"/>
    <property type="project" value="UniProtKB-KW"/>
</dbReference>
<keyword evidence="8" id="KW-1278">Translocase</keyword>
<keyword evidence="3" id="KW-0813">Transport</keyword>
<dbReference type="Proteomes" id="UP000245138">
    <property type="component" value="Unassembled WGS sequence"/>
</dbReference>
<name>A0A2U1TUU6_9GAMM</name>
<evidence type="ECO:0000256" key="2">
    <source>
        <dbReference type="ARBA" id="ARBA00005417"/>
    </source>
</evidence>
<dbReference type="InterPro" id="IPR003593">
    <property type="entry name" value="AAA+_ATPase"/>
</dbReference>
<keyword evidence="5" id="KW-0997">Cell inner membrane</keyword>
<proteinExistence type="inferred from homology"/>
<dbReference type="PANTHER" id="PTHR43297:SF14">
    <property type="entry name" value="ATPASE AAA-TYPE CORE DOMAIN-CONTAINING PROTEIN"/>
    <property type="match status" value="1"/>
</dbReference>
<dbReference type="SUPFAM" id="SSF52540">
    <property type="entry name" value="P-loop containing nucleoside triphosphate hydrolases"/>
    <property type="match status" value="2"/>
</dbReference>
<feature type="domain" description="ABC transporter" evidence="10">
    <location>
        <begin position="5"/>
        <end position="251"/>
    </location>
</feature>
<dbReference type="PANTHER" id="PTHR43297">
    <property type="entry name" value="OLIGOPEPTIDE TRANSPORT ATP-BINDING PROTEIN APPD"/>
    <property type="match status" value="1"/>
</dbReference>
<keyword evidence="12" id="KW-1185">Reference proteome</keyword>
<evidence type="ECO:0000256" key="7">
    <source>
        <dbReference type="ARBA" id="ARBA00022840"/>
    </source>
</evidence>
<sequence length="528" mass="57440">MGDLLRVEQLCVVAGDQTLVQDISFSLKKGEVLGLIGESGAGKSTIGQAILGHCRHGMRIQHGNIWLQNTNLAALTARQLRKIRGMRIAYVAQSASAAFNPAQTIGEQVIEAAVRHHVLSRKQAIERALTLFGLLSLPEPAAFFKRYPHQVSGGQLQRAMIAMAMCAGPELIIFDEPTTALDVTTQLGVLKAIDDIIRLTGVAALYISHDLAVVAQLSNRIMVLRNGRQVETGETAQLLAQPKEDYTRQLLQVRGEHRQPLPPPDATLLDIRTVSVHYERQRVLASVSLQLGRGRTLAVIGESGSGKSTLGRAVCGLISPASGDVLLNGERLPARLAKRTRQHLQSIQMIHQHPDTALNPRLTVGMQIERTIACLTDLPAVQRRIRVRDLLHQVGLPATVAERYPASLSGGQKQRVCIARALAASPAVIVCDEPTSALDPLVARDVLALLAQIQQETGVSYLFITHDLHVVREIADNVAVLKNGQIIRQGAVDEALSPPLDDYTQRLLDAVPEMRCGWLREVMDAADV</sequence>
<evidence type="ECO:0000256" key="4">
    <source>
        <dbReference type="ARBA" id="ARBA00022475"/>
    </source>
</evidence>
<dbReference type="InterPro" id="IPR017871">
    <property type="entry name" value="ABC_transporter-like_CS"/>
</dbReference>
<comment type="caution">
    <text evidence="11">The sequence shown here is derived from an EMBL/GenBank/DDBJ whole genome shotgun (WGS) entry which is preliminary data.</text>
</comment>
<comment type="similarity">
    <text evidence="2">Belongs to the ABC transporter superfamily.</text>
</comment>
<keyword evidence="9" id="KW-0472">Membrane</keyword>
<dbReference type="InterPro" id="IPR003439">
    <property type="entry name" value="ABC_transporter-like_ATP-bd"/>
</dbReference>
<dbReference type="Gene3D" id="3.40.50.300">
    <property type="entry name" value="P-loop containing nucleotide triphosphate hydrolases"/>
    <property type="match status" value="2"/>
</dbReference>
<keyword evidence="4" id="KW-1003">Cell membrane</keyword>
<dbReference type="AlphaFoldDB" id="A0A2U1TUU6"/>
<dbReference type="InterPro" id="IPR050388">
    <property type="entry name" value="ABC_Ni/Peptide_Import"/>
</dbReference>
<dbReference type="GO" id="GO:0005886">
    <property type="term" value="C:plasma membrane"/>
    <property type="evidence" value="ECO:0007669"/>
    <property type="project" value="UniProtKB-SubCell"/>
</dbReference>
<dbReference type="FunFam" id="3.40.50.300:FF:002585">
    <property type="entry name" value="Glutathione import ATP-binding protein GsiA"/>
    <property type="match status" value="1"/>
</dbReference>
<feature type="domain" description="ABC transporter" evidence="10">
    <location>
        <begin position="269"/>
        <end position="508"/>
    </location>
</feature>
<evidence type="ECO:0000256" key="8">
    <source>
        <dbReference type="ARBA" id="ARBA00022967"/>
    </source>
</evidence>
<evidence type="ECO:0000256" key="9">
    <source>
        <dbReference type="ARBA" id="ARBA00023136"/>
    </source>
</evidence>
<dbReference type="CDD" id="cd03257">
    <property type="entry name" value="ABC_NikE_OppD_transporters"/>
    <property type="match status" value="2"/>
</dbReference>
<dbReference type="Pfam" id="PF00005">
    <property type="entry name" value="ABC_tran"/>
    <property type="match status" value="2"/>
</dbReference>
<dbReference type="NCBIfam" id="NF007739">
    <property type="entry name" value="PRK10419.1"/>
    <property type="match status" value="2"/>
</dbReference>
<dbReference type="SMART" id="SM00382">
    <property type="entry name" value="AAA"/>
    <property type="match status" value="2"/>
</dbReference>
<reference evidence="11 12" key="1">
    <citation type="submission" date="2018-04" db="EMBL/GenBank/DDBJ databases">
        <title>Brenneria corticis sp.nov.</title>
        <authorList>
            <person name="Li Y."/>
        </authorList>
    </citation>
    <scope>NUCLEOTIDE SEQUENCE [LARGE SCALE GENOMIC DNA]</scope>
    <source>
        <strain evidence="11 12">LMG 27715</strain>
    </source>
</reference>
<evidence type="ECO:0000256" key="1">
    <source>
        <dbReference type="ARBA" id="ARBA00004417"/>
    </source>
</evidence>
<keyword evidence="7" id="KW-0067">ATP-binding</keyword>
<dbReference type="PROSITE" id="PS00211">
    <property type="entry name" value="ABC_TRANSPORTER_1"/>
    <property type="match status" value="2"/>
</dbReference>
<dbReference type="GO" id="GO:0016887">
    <property type="term" value="F:ATP hydrolysis activity"/>
    <property type="evidence" value="ECO:0007669"/>
    <property type="project" value="InterPro"/>
</dbReference>
<evidence type="ECO:0000256" key="6">
    <source>
        <dbReference type="ARBA" id="ARBA00022741"/>
    </source>
</evidence>
<dbReference type="OrthoDB" id="9784450at2"/>
<evidence type="ECO:0000256" key="3">
    <source>
        <dbReference type="ARBA" id="ARBA00022448"/>
    </source>
</evidence>
<organism evidence="11 12">
    <name type="scientific">Brenneria roseae subsp. americana</name>
    <dbReference type="NCBI Taxonomy" id="1508507"/>
    <lineage>
        <taxon>Bacteria</taxon>
        <taxon>Pseudomonadati</taxon>
        <taxon>Pseudomonadota</taxon>
        <taxon>Gammaproteobacteria</taxon>
        <taxon>Enterobacterales</taxon>
        <taxon>Pectobacteriaceae</taxon>
        <taxon>Brenneria</taxon>
    </lineage>
</organism>
<dbReference type="PROSITE" id="PS50893">
    <property type="entry name" value="ABC_TRANSPORTER_2"/>
    <property type="match status" value="2"/>
</dbReference>
<evidence type="ECO:0000259" key="10">
    <source>
        <dbReference type="PROSITE" id="PS50893"/>
    </source>
</evidence>
<keyword evidence="6" id="KW-0547">Nucleotide-binding</keyword>
<evidence type="ECO:0000256" key="5">
    <source>
        <dbReference type="ARBA" id="ARBA00022519"/>
    </source>
</evidence>
<gene>
    <name evidence="11" type="ORF">B4923_08145</name>
</gene>
<evidence type="ECO:0000313" key="11">
    <source>
        <dbReference type="EMBL" id="PWC13186.1"/>
    </source>
</evidence>
<evidence type="ECO:0000313" key="12">
    <source>
        <dbReference type="Proteomes" id="UP000245138"/>
    </source>
</evidence>